<dbReference type="PROSITE" id="PS51257">
    <property type="entry name" value="PROKAR_LIPOPROTEIN"/>
    <property type="match status" value="1"/>
</dbReference>
<sequence length="636" mass="72506">MKKIYIVIVLFGTLFSSCKDDLLDKAPLDRFTDAVVWKDPALIDAFLLSQYAYTPVMINDATTVFTSWEGSPSNRDPRSGNLRYWFGNSAQTFGPGLSIEISDEAKYTSGAWTNVLAEKIFGISAEGGVMEWWENSYYTIRNLNEFIERVPSSPLSERNKAIRVAEARFLRAFCYFAMVKRYGGVPLLTTVPQLDSPEDLLYPKRNTEQELWDFILSETKEISEILPSVQDEYGRANKWAALSLHARAALFAGSIAKYGTLNANKLTGLPSNLSQSYFQKAYDASKSIIEDSPYRLYTEDVRGNDLEGRVQNFKNIFLKKRNSEIIMAKQHGGKSFDPGGGTSTWSWDICHAPRPSVWGQGNYQAPYLELIEAFDYIDGTSGTLDRNYVQSRLWTMGELWKNRDPRFYASIWTNGTPWRDAVASNFGKDTINFHHGLITENGTLLTNFTASYKGMPAVGDQSYFHASTGISNTGFGIMKYLDPSADNMVWLMESRTDYAIFRLGETYLNFAEAAYELSKVNDALTAVNEIRSRAGVQQLSSITMDKIRKERQVELAFENHRYWDLRRWRQAETKLSRSFSGIQYVLDYSTKKYKVLIHDKIDGEVDPMFPARNYYFPITVTRRGQNKNLEENPGYN</sequence>
<comment type="subcellular location">
    <subcellularLocation>
        <location evidence="1">Cell outer membrane</location>
    </subcellularLocation>
</comment>
<evidence type="ECO:0000259" key="6">
    <source>
        <dbReference type="Pfam" id="PF07980"/>
    </source>
</evidence>
<organism evidence="8 9">
    <name type="scientific">Pseudopedobacter saltans (strain ATCC 51119 / DSM 12145 / JCM 21818 / CCUG 39354 / LMG 10337 / NBRC 100064 / NCIMB 13643)</name>
    <name type="common">Pedobacter saltans</name>
    <dbReference type="NCBI Taxonomy" id="762903"/>
    <lineage>
        <taxon>Bacteria</taxon>
        <taxon>Pseudomonadati</taxon>
        <taxon>Bacteroidota</taxon>
        <taxon>Sphingobacteriia</taxon>
        <taxon>Sphingobacteriales</taxon>
        <taxon>Sphingobacteriaceae</taxon>
        <taxon>Pseudopedobacter</taxon>
    </lineage>
</organism>
<keyword evidence="5" id="KW-0998">Cell outer membrane</keyword>
<evidence type="ECO:0000256" key="2">
    <source>
        <dbReference type="ARBA" id="ARBA00006275"/>
    </source>
</evidence>
<comment type="similarity">
    <text evidence="2">Belongs to the SusD family.</text>
</comment>
<keyword evidence="4" id="KW-0472">Membrane</keyword>
<proteinExistence type="inferred from homology"/>
<evidence type="ECO:0000256" key="3">
    <source>
        <dbReference type="ARBA" id="ARBA00022729"/>
    </source>
</evidence>
<evidence type="ECO:0000313" key="8">
    <source>
        <dbReference type="EMBL" id="ADY53641.1"/>
    </source>
</evidence>
<dbReference type="SUPFAM" id="SSF48452">
    <property type="entry name" value="TPR-like"/>
    <property type="match status" value="1"/>
</dbReference>
<keyword evidence="3" id="KW-0732">Signal</keyword>
<dbReference type="InterPro" id="IPR011990">
    <property type="entry name" value="TPR-like_helical_dom_sf"/>
</dbReference>
<evidence type="ECO:0000256" key="4">
    <source>
        <dbReference type="ARBA" id="ARBA00023136"/>
    </source>
</evidence>
<reference evidence="8 9" key="1">
    <citation type="journal article" date="2011" name="Stand. Genomic Sci.">
        <title>Complete genome sequence of the gliding, heparinolytic Pedobacter saltans type strain (113).</title>
        <authorList>
            <person name="Liolios K."/>
            <person name="Sikorski J."/>
            <person name="Lu M."/>
            <person name="Nolan M."/>
            <person name="Lapidus A."/>
            <person name="Lucas S."/>
            <person name="Hammon N."/>
            <person name="Deshpande S."/>
            <person name="Cheng J.F."/>
            <person name="Tapia R."/>
            <person name="Han C."/>
            <person name="Goodwin L."/>
            <person name="Pitluck S."/>
            <person name="Huntemann M."/>
            <person name="Ivanova N."/>
            <person name="Pagani I."/>
            <person name="Mavromatis K."/>
            <person name="Ovchinikova G."/>
            <person name="Pati A."/>
            <person name="Chen A."/>
            <person name="Palaniappan K."/>
            <person name="Land M."/>
            <person name="Hauser L."/>
            <person name="Brambilla E.M."/>
            <person name="Kotsyurbenko O."/>
            <person name="Rohde M."/>
            <person name="Tindall B.J."/>
            <person name="Abt B."/>
            <person name="Goker M."/>
            <person name="Detter J.C."/>
            <person name="Woyke T."/>
            <person name="Bristow J."/>
            <person name="Eisen J.A."/>
            <person name="Markowitz V."/>
            <person name="Hugenholtz P."/>
            <person name="Klenk H.P."/>
            <person name="Kyrpides N.C."/>
        </authorList>
    </citation>
    <scope>NUCLEOTIDE SEQUENCE [LARGE SCALE GENOMIC DNA]</scope>
    <source>
        <strain evidence="9">ATCC 51119 / DSM 12145 / JCM 21818 / LMG 10337 / NBRC 100064 / NCIMB 13643</strain>
    </source>
</reference>
<accession>F0SAM0</accession>
<evidence type="ECO:0000256" key="5">
    <source>
        <dbReference type="ARBA" id="ARBA00023237"/>
    </source>
</evidence>
<gene>
    <name evidence="8" type="ordered locus">Pedsa_3102</name>
</gene>
<evidence type="ECO:0000313" key="9">
    <source>
        <dbReference type="Proteomes" id="UP000000310"/>
    </source>
</evidence>
<dbReference type="HOGENOM" id="CLU_015553_0_0_10"/>
<dbReference type="STRING" id="762903.Pedsa_3102"/>
<dbReference type="RefSeq" id="WP_013634126.1">
    <property type="nucleotide sequence ID" value="NC_015177.1"/>
</dbReference>
<dbReference type="GO" id="GO:0009279">
    <property type="term" value="C:cell outer membrane"/>
    <property type="evidence" value="ECO:0007669"/>
    <property type="project" value="UniProtKB-SubCell"/>
</dbReference>
<dbReference type="Gene3D" id="1.25.40.390">
    <property type="match status" value="1"/>
</dbReference>
<name>F0SAM0_PSESL</name>
<dbReference type="InterPro" id="IPR033985">
    <property type="entry name" value="SusD-like_N"/>
</dbReference>
<dbReference type="AlphaFoldDB" id="F0SAM0"/>
<dbReference type="EMBL" id="CP002545">
    <property type="protein sequence ID" value="ADY53641.1"/>
    <property type="molecule type" value="Genomic_DNA"/>
</dbReference>
<feature type="domain" description="RagB/SusD" evidence="6">
    <location>
        <begin position="356"/>
        <end position="635"/>
    </location>
</feature>
<feature type="domain" description="SusD-like N-terminal" evidence="7">
    <location>
        <begin position="129"/>
        <end position="249"/>
    </location>
</feature>
<protein>
    <submittedName>
        <fullName evidence="8">RagB/SusD domain protein</fullName>
    </submittedName>
</protein>
<dbReference type="OrthoDB" id="5694214at2"/>
<dbReference type="Proteomes" id="UP000000310">
    <property type="component" value="Chromosome"/>
</dbReference>
<reference evidence="9" key="2">
    <citation type="submission" date="2011-02" db="EMBL/GenBank/DDBJ databases">
        <title>The complete genome of Pedobacter saltans DSM 12145.</title>
        <authorList>
            <consortium name="US DOE Joint Genome Institute (JGI-PGF)"/>
            <person name="Lucas S."/>
            <person name="Copeland A."/>
            <person name="Lapidus A."/>
            <person name="Bruce D."/>
            <person name="Goodwin L."/>
            <person name="Pitluck S."/>
            <person name="Kyrpides N."/>
            <person name="Mavromatis K."/>
            <person name="Pagani I."/>
            <person name="Ivanova N."/>
            <person name="Ovchinnikova G."/>
            <person name="Lu M."/>
            <person name="Detter J.C."/>
            <person name="Han C."/>
            <person name="Land M."/>
            <person name="Hauser L."/>
            <person name="Markowitz V."/>
            <person name="Cheng J.-F."/>
            <person name="Hugenholtz P."/>
            <person name="Woyke T."/>
            <person name="Wu D."/>
            <person name="Tindall B."/>
            <person name="Pomrenke H.G."/>
            <person name="Brambilla E."/>
            <person name="Klenk H.-P."/>
            <person name="Eisen J.A."/>
        </authorList>
    </citation>
    <scope>NUCLEOTIDE SEQUENCE [LARGE SCALE GENOMIC DNA]</scope>
    <source>
        <strain evidence="9">ATCC 51119 / DSM 12145 / JCM 21818 / LMG 10337 / NBRC 100064 / NCIMB 13643</strain>
    </source>
</reference>
<dbReference type="eggNOG" id="COG1435">
    <property type="taxonomic scope" value="Bacteria"/>
</dbReference>
<dbReference type="KEGG" id="psn:Pedsa_3102"/>
<dbReference type="Pfam" id="PF14322">
    <property type="entry name" value="SusD-like_3"/>
    <property type="match status" value="1"/>
</dbReference>
<evidence type="ECO:0000256" key="1">
    <source>
        <dbReference type="ARBA" id="ARBA00004442"/>
    </source>
</evidence>
<dbReference type="InterPro" id="IPR012944">
    <property type="entry name" value="SusD_RagB_dom"/>
</dbReference>
<dbReference type="Pfam" id="PF07980">
    <property type="entry name" value="SusD_RagB"/>
    <property type="match status" value="1"/>
</dbReference>
<keyword evidence="9" id="KW-1185">Reference proteome</keyword>
<evidence type="ECO:0000259" key="7">
    <source>
        <dbReference type="Pfam" id="PF14322"/>
    </source>
</evidence>